<protein>
    <submittedName>
        <fullName evidence="1">Uncharacterized protein</fullName>
    </submittedName>
</protein>
<dbReference type="AlphaFoldDB" id="A0A0M2R0M9"/>
<organism evidence="1 2">
    <name type="scientific">Kiloniella litopenaei</name>
    <dbReference type="NCBI Taxonomy" id="1549748"/>
    <lineage>
        <taxon>Bacteria</taxon>
        <taxon>Pseudomonadati</taxon>
        <taxon>Pseudomonadota</taxon>
        <taxon>Alphaproteobacteria</taxon>
        <taxon>Rhodospirillales</taxon>
        <taxon>Kiloniellaceae</taxon>
        <taxon>Kiloniella</taxon>
    </lineage>
</organism>
<dbReference type="STRING" id="1549748.WH95_18605"/>
<evidence type="ECO:0000313" key="2">
    <source>
        <dbReference type="Proteomes" id="UP000034491"/>
    </source>
</evidence>
<dbReference type="EMBL" id="LANI01000032">
    <property type="protein sequence ID" value="KKJ75452.1"/>
    <property type="molecule type" value="Genomic_DNA"/>
</dbReference>
<dbReference type="Proteomes" id="UP000034491">
    <property type="component" value="Unassembled WGS sequence"/>
</dbReference>
<accession>A0A0M2R0M9</accession>
<comment type="caution">
    <text evidence="1">The sequence shown here is derived from an EMBL/GenBank/DDBJ whole genome shotgun (WGS) entry which is preliminary data.</text>
</comment>
<proteinExistence type="predicted"/>
<keyword evidence="2" id="KW-1185">Reference proteome</keyword>
<gene>
    <name evidence="1" type="ORF">WH95_18605</name>
</gene>
<evidence type="ECO:0000313" key="1">
    <source>
        <dbReference type="EMBL" id="KKJ75452.1"/>
    </source>
</evidence>
<name>A0A0M2R0M9_9PROT</name>
<sequence length="761" mass="82747">MPYVTKNNGPTSYVNLGTDLGLETGDKVRVASTGDLPDPLLVDTDYYIIRSSGTKIAFAASEADALNGAKIEISGGSGAMTVMPREVLLVTDKHALRDGDVVKVSSTGDLPDPLDAVTDYYCSVLSNKRIKLSATANGSAIQLTSPGTGSLSIKRSGTRRYRLNGDFESNLKPREIIQNMLTCCAGDLIPSGGSWYIQPGVWEPPTIELTADDFRGPIKVSPRTTRRDLFNAVKGKYISPDNDHQPADYPVVRNATYEARDNGKVIYKDFDQNFTDCPCQGQRVAKIVLEKGAQQITVNLPCKLRAMKVTPGKNVMLTLPRFGWDKKYFFVEKRTLVTEKGANGVPVLGIDLVLRETAPEIYDWNSGEETIVDPAPDSNLPSPFDVPQPGIPSVTEELYRSPGGGLKTRITFETAVTEWPYPLEYEYAFSINGSSLKIIPKNKNPKVTVQDVDSGDIYVSVIAYNALGVSSSNAEFIGKIYGLTAPPQPLSEVNLQKIGGLAYITWKALSELDVVFGGRVLIRHSPKPLSEALWENSVSIGEPVAGTAGSVALPLRAGTYLLKTEDSGGRRSTETAKVETDGAGLVAYSPLTYVQAHPAWSGEKDGTVLRNGSLRLSSQQLISEVDLISEIESFNTLGGIRETGKYRFASGIDLGSVKPVRLRVEVDVTGYDESNKISKRGLISTWPSILGDMTGDVECDLWITTTNDDPNGGSPVWSDWKKEVGSEHNVRAFDFELRLRSGDENTNIAINECTIYADEVS</sequence>
<dbReference type="RefSeq" id="WP_046509884.1">
    <property type="nucleotide sequence ID" value="NZ_LANI01000032.1"/>
</dbReference>
<reference evidence="1 2" key="1">
    <citation type="submission" date="2015-03" db="EMBL/GenBank/DDBJ databases">
        <title>Genome sequence of Kiloniella sp. P1-1, isolated from the gut microflora of Pacific white shrimp, Penaeus vannamei.</title>
        <authorList>
            <person name="Shao Z."/>
            <person name="Wang L."/>
            <person name="Li X."/>
        </authorList>
    </citation>
    <scope>NUCLEOTIDE SEQUENCE [LARGE SCALE GENOMIC DNA]</scope>
    <source>
        <strain evidence="1 2">P1-1</strain>
    </source>
</reference>
<dbReference type="OrthoDB" id="7357280at2"/>